<reference evidence="2 3" key="1">
    <citation type="submission" date="2024-07" db="EMBL/GenBank/DDBJ databases">
        <title>Section-level genome sequencing and comparative genomics of Aspergillus sections Usti and Cavernicolus.</title>
        <authorList>
            <consortium name="Lawrence Berkeley National Laboratory"/>
            <person name="Nybo J.L."/>
            <person name="Vesth T.C."/>
            <person name="Theobald S."/>
            <person name="Frisvad J.C."/>
            <person name="Larsen T.O."/>
            <person name="Kjaerboelling I."/>
            <person name="Rothschild-Mancinelli K."/>
            <person name="Lyhne E.K."/>
            <person name="Kogle M.E."/>
            <person name="Barry K."/>
            <person name="Clum A."/>
            <person name="Na H."/>
            <person name="Ledsgaard L."/>
            <person name="Lin J."/>
            <person name="Lipzen A."/>
            <person name="Kuo A."/>
            <person name="Riley R."/>
            <person name="Mondo S."/>
            <person name="Labutti K."/>
            <person name="Haridas S."/>
            <person name="Pangalinan J."/>
            <person name="Salamov A.A."/>
            <person name="Simmons B.A."/>
            <person name="Magnuson J.K."/>
            <person name="Chen J."/>
            <person name="Drula E."/>
            <person name="Henrissat B."/>
            <person name="Wiebenga A."/>
            <person name="Lubbers R.J."/>
            <person name="Gomes A.C."/>
            <person name="Makela M.R."/>
            <person name="Stajich J."/>
            <person name="Grigoriev I.V."/>
            <person name="Mortensen U.H."/>
            <person name="De Vries R.P."/>
            <person name="Baker S.E."/>
            <person name="Andersen M.R."/>
        </authorList>
    </citation>
    <scope>NUCLEOTIDE SEQUENCE [LARGE SCALE GENOMIC DNA]</scope>
    <source>
        <strain evidence="2 3">CBS 123904</strain>
    </source>
</reference>
<dbReference type="EMBL" id="JBFXLU010000294">
    <property type="protein sequence ID" value="KAL2830970.1"/>
    <property type="molecule type" value="Genomic_DNA"/>
</dbReference>
<proteinExistence type="predicted"/>
<accession>A0ABR4IT78</accession>
<feature type="region of interest" description="Disordered" evidence="1">
    <location>
        <begin position="61"/>
        <end position="126"/>
    </location>
</feature>
<evidence type="ECO:0000313" key="2">
    <source>
        <dbReference type="EMBL" id="KAL2830970.1"/>
    </source>
</evidence>
<dbReference type="Proteomes" id="UP001610446">
    <property type="component" value="Unassembled WGS sequence"/>
</dbReference>
<evidence type="ECO:0000313" key="3">
    <source>
        <dbReference type="Proteomes" id="UP001610446"/>
    </source>
</evidence>
<name>A0ABR4IT78_9EURO</name>
<keyword evidence="3" id="KW-1185">Reference proteome</keyword>
<feature type="compositionally biased region" description="Basic residues" evidence="1">
    <location>
        <begin position="88"/>
        <end position="106"/>
    </location>
</feature>
<sequence length="126" mass="13461">MPMIWSAEANVQLLVGMLAQLKDQSVKLDYKQLAEHMGSECNAKSVMNQFTKLKKQAAEIPTDAAGKGNAEGDQAGTSAAASEAKPAAPKKRRAKGTAGKKKKKKTKVESQNGESMYEDVKHAEAA</sequence>
<organism evidence="2 3">
    <name type="scientific">Aspergillus pseudoustus</name>
    <dbReference type="NCBI Taxonomy" id="1810923"/>
    <lineage>
        <taxon>Eukaryota</taxon>
        <taxon>Fungi</taxon>
        <taxon>Dikarya</taxon>
        <taxon>Ascomycota</taxon>
        <taxon>Pezizomycotina</taxon>
        <taxon>Eurotiomycetes</taxon>
        <taxon>Eurotiomycetidae</taxon>
        <taxon>Eurotiales</taxon>
        <taxon>Aspergillaceae</taxon>
        <taxon>Aspergillus</taxon>
        <taxon>Aspergillus subgen. Nidulantes</taxon>
    </lineage>
</organism>
<gene>
    <name evidence="2" type="ORF">BJY01DRAFT_254468</name>
</gene>
<comment type="caution">
    <text evidence="2">The sequence shown here is derived from an EMBL/GenBank/DDBJ whole genome shotgun (WGS) entry which is preliminary data.</text>
</comment>
<evidence type="ECO:0000256" key="1">
    <source>
        <dbReference type="SAM" id="MobiDB-lite"/>
    </source>
</evidence>
<protein>
    <submittedName>
        <fullName evidence="2">Uncharacterized protein</fullName>
    </submittedName>
</protein>
<feature type="compositionally biased region" description="Low complexity" evidence="1">
    <location>
        <begin position="75"/>
        <end position="87"/>
    </location>
</feature>